<evidence type="ECO:0000256" key="10">
    <source>
        <dbReference type="ARBA" id="ARBA00023315"/>
    </source>
</evidence>
<keyword evidence="8" id="KW-0016">Alginate biosynthesis</keyword>
<evidence type="ECO:0000256" key="7">
    <source>
        <dbReference type="ARBA" id="ARBA00022764"/>
    </source>
</evidence>
<accession>A0A0C4WJ81</accession>
<dbReference type="Proteomes" id="UP000068210">
    <property type="component" value="Chromosome"/>
</dbReference>
<dbReference type="InterPro" id="IPR031798">
    <property type="entry name" value="AlgX_C"/>
</dbReference>
<evidence type="ECO:0000256" key="3">
    <source>
        <dbReference type="ARBA" id="ARBA00006553"/>
    </source>
</evidence>
<dbReference type="CDD" id="cd14441">
    <property type="entry name" value="AlgX_N"/>
    <property type="match status" value="1"/>
</dbReference>
<comment type="pathway">
    <text evidence="2">Glycan biosynthesis; alginate biosynthesis.</text>
</comment>
<dbReference type="InterPro" id="IPR031811">
    <property type="entry name" value="ALGX/ALGJ_SGNH-like"/>
</dbReference>
<reference evidence="17 18" key="1">
    <citation type="journal article" date="2015" name="PLoS ONE">
        <title>Azotobacter Genomes: The Genome of Azotobacter chroococcum NCIMB 8003 (ATCC 4412).</title>
        <authorList>
            <person name="Robson R.L."/>
            <person name="Jones R."/>
            <person name="Robson R.M."/>
            <person name="Schwartz A."/>
            <person name="Richardson T.H."/>
        </authorList>
    </citation>
    <scope>NUCLEOTIDE SEQUENCE [LARGE SCALE GENOMIC DNA]</scope>
    <source>
        <strain evidence="17 18">NCIMB 8003</strain>
    </source>
</reference>
<evidence type="ECO:0000259" key="15">
    <source>
        <dbReference type="Pfam" id="PF16822"/>
    </source>
</evidence>
<feature type="domain" description="AlgX/AlgJ SGNH hydrolase-like" evidence="15">
    <location>
        <begin position="70"/>
        <end position="327"/>
    </location>
</feature>
<dbReference type="InterPro" id="IPR034655">
    <property type="entry name" value="AlgX_N"/>
</dbReference>
<evidence type="ECO:0000313" key="17">
    <source>
        <dbReference type="EMBL" id="AJE22533.1"/>
    </source>
</evidence>
<feature type="signal peptide" evidence="14">
    <location>
        <begin position="1"/>
        <end position="27"/>
    </location>
</feature>
<feature type="active site" description="Proton acceptor" evidence="12">
    <location>
        <position position="178"/>
    </location>
</feature>
<organism evidence="17 18">
    <name type="scientific">Azotobacter chroococcum NCIMB 8003</name>
    <dbReference type="NCBI Taxonomy" id="1328314"/>
    <lineage>
        <taxon>Bacteria</taxon>
        <taxon>Pseudomonadati</taxon>
        <taxon>Pseudomonadota</taxon>
        <taxon>Gammaproteobacteria</taxon>
        <taxon>Pseudomonadales</taxon>
        <taxon>Pseudomonadaceae</taxon>
        <taxon>Azotobacter</taxon>
    </lineage>
</organism>
<evidence type="ECO:0000256" key="1">
    <source>
        <dbReference type="ARBA" id="ARBA00004418"/>
    </source>
</evidence>
<evidence type="ECO:0000256" key="11">
    <source>
        <dbReference type="ARBA" id="ARBA00032384"/>
    </source>
</evidence>
<feature type="active site" description="Proton acceptor" evidence="12">
    <location>
        <position position="176"/>
    </location>
</feature>
<evidence type="ECO:0000256" key="14">
    <source>
        <dbReference type="SAM" id="SignalP"/>
    </source>
</evidence>
<evidence type="ECO:0000313" key="18">
    <source>
        <dbReference type="Proteomes" id="UP000068210"/>
    </source>
</evidence>
<dbReference type="UniPathway" id="UPA00286"/>
<dbReference type="EMBL" id="CP010415">
    <property type="protein sequence ID" value="AJE22533.1"/>
    <property type="molecule type" value="Genomic_DNA"/>
</dbReference>
<evidence type="ECO:0000256" key="12">
    <source>
        <dbReference type="PIRSR" id="PIRSR638639-50"/>
    </source>
</evidence>
<evidence type="ECO:0000256" key="6">
    <source>
        <dbReference type="ARBA" id="ARBA00022729"/>
    </source>
</evidence>
<dbReference type="Pfam" id="PF16824">
    <property type="entry name" value="CBM_26"/>
    <property type="match status" value="1"/>
</dbReference>
<dbReference type="RefSeq" id="WP_039805750.1">
    <property type="nucleotide sequence ID" value="NZ_CP010415.1"/>
</dbReference>
<sequence>MKTHNRKWIGLSTLAAAIALAATGVRAETPTGLPTYRAESCCNLCPAAADPNAYSSSYMKDFVTLVQGNESDWLFRSKEDLRTEFGTTPEGYSKLKALRDAFKSRGVELVVVYQPTRGMVHRNKLLPADYARFDYDKAVRNFRATLKRFEGLGYWVPDLTPLTDEKAEPAFYFRGDHHWTSYGAERSARIVAETVKKIPGFADIPQKEFVTQKMGRMGKRGTHHRVAGQLCNTTYAFEHSDQFFTEPKGEGGSDDLFGDSSLPQITLVGTSHSGTNYNFAGFLSEYTGAEILNVAFPGSGLAGSMLEYLASDEFQKSPPKILIWEFSPLYDLAEDKFYRQALAMLGNACEGEKTLLAGKATLRPGEAGKEVLINGAGRLVEATNSRHQMDIRFSDPSVKKLEGTLWYMSGRREQFQFDKPVTTETNGRFAFNMRDEADWGGLNFFAMEIQPPEGLKEPVEVEVRLCKRHDYRAPANLTARSGN</sequence>
<evidence type="ECO:0000259" key="16">
    <source>
        <dbReference type="Pfam" id="PF16824"/>
    </source>
</evidence>
<keyword evidence="9 13" id="KW-1015">Disulfide bond</keyword>
<gene>
    <name evidence="17" type="primary">algX</name>
    <name evidence="17" type="ORF">Achr_31240</name>
</gene>
<dbReference type="InterPro" id="IPR038639">
    <property type="entry name" value="AlgX_C_sf"/>
</dbReference>
<dbReference type="GO" id="GO:0042121">
    <property type="term" value="P:alginic acid biosynthetic process"/>
    <property type="evidence" value="ECO:0007669"/>
    <property type="project" value="UniProtKB-UniPathway"/>
</dbReference>
<dbReference type="GO" id="GO:0016746">
    <property type="term" value="F:acyltransferase activity"/>
    <property type="evidence" value="ECO:0007669"/>
    <property type="project" value="UniProtKB-KW"/>
</dbReference>
<keyword evidence="7" id="KW-0574">Periplasm</keyword>
<dbReference type="GO" id="GO:0042597">
    <property type="term" value="C:periplasmic space"/>
    <property type="evidence" value="ECO:0007669"/>
    <property type="project" value="UniProtKB-SubCell"/>
</dbReference>
<keyword evidence="10" id="KW-0012">Acyltransferase</keyword>
<proteinExistence type="inferred from homology"/>
<keyword evidence="5" id="KW-0808">Transferase</keyword>
<feature type="active site" description="Nucleophile" evidence="12">
    <location>
        <position position="271"/>
    </location>
</feature>
<evidence type="ECO:0000256" key="2">
    <source>
        <dbReference type="ARBA" id="ARBA00005182"/>
    </source>
</evidence>
<feature type="disulfide bond" evidence="13">
    <location>
        <begin position="45"/>
        <end position="231"/>
    </location>
</feature>
<dbReference type="KEGG" id="acx:Achr_31240"/>
<dbReference type="AlphaFoldDB" id="A0A0C4WJ81"/>
<dbReference type="STRING" id="1328314.Achr_31240"/>
<evidence type="ECO:0000256" key="13">
    <source>
        <dbReference type="PIRSR" id="PIRSR638639-51"/>
    </source>
</evidence>
<name>A0A0C4WJ81_9GAMM</name>
<feature type="domain" description="Alginate biosynthesis protein AlgX C-terminal carbohydrate-binding module" evidence="16">
    <location>
        <begin position="349"/>
        <end position="469"/>
    </location>
</feature>
<dbReference type="Gene3D" id="2.60.120.1380">
    <property type="entry name" value="C-terminal carbohydrate-binding module"/>
    <property type="match status" value="1"/>
</dbReference>
<keyword evidence="6 14" id="KW-0732">Signal</keyword>
<dbReference type="CDD" id="cd14487">
    <property type="entry name" value="AlgX_C"/>
    <property type="match status" value="1"/>
</dbReference>
<evidence type="ECO:0000256" key="8">
    <source>
        <dbReference type="ARBA" id="ARBA00022841"/>
    </source>
</evidence>
<feature type="disulfide bond" evidence="13">
    <location>
        <begin position="349"/>
        <end position="466"/>
    </location>
</feature>
<evidence type="ECO:0000256" key="4">
    <source>
        <dbReference type="ARBA" id="ARBA00013937"/>
    </source>
</evidence>
<keyword evidence="18" id="KW-1185">Reference proteome</keyword>
<protein>
    <recommendedName>
        <fullName evidence="4">Alginate biosynthesis protein AlgX</fullName>
    </recommendedName>
    <alternativeName>
        <fullName evidence="11">Probable alginate O-acetyltransferase AlgX</fullName>
    </alternativeName>
</protein>
<dbReference type="Pfam" id="PF16822">
    <property type="entry name" value="ALGX"/>
    <property type="match status" value="1"/>
</dbReference>
<comment type="similarity">
    <text evidence="3">Belongs to the AlgX family.</text>
</comment>
<dbReference type="HOGENOM" id="CLU_651753_0_0_6"/>
<feature type="chain" id="PRO_5002184977" description="Alginate biosynthesis protein AlgX" evidence="14">
    <location>
        <begin position="28"/>
        <end position="483"/>
    </location>
</feature>
<evidence type="ECO:0000256" key="5">
    <source>
        <dbReference type="ARBA" id="ARBA00022679"/>
    </source>
</evidence>
<comment type="subcellular location">
    <subcellularLocation>
        <location evidence="1">Periplasm</location>
    </subcellularLocation>
</comment>
<evidence type="ECO:0000256" key="9">
    <source>
        <dbReference type="ARBA" id="ARBA00023157"/>
    </source>
</evidence>